<dbReference type="InterPro" id="IPR022911">
    <property type="entry name" value="Phe_tRNA_ligase_alpha1_bac"/>
</dbReference>
<dbReference type="InterPro" id="IPR010978">
    <property type="entry name" value="tRNA-bd_arm"/>
</dbReference>
<keyword evidence="4 13" id="KW-0963">Cytoplasm</keyword>
<evidence type="ECO:0000256" key="9">
    <source>
        <dbReference type="ARBA" id="ARBA00022842"/>
    </source>
</evidence>
<dbReference type="InterPro" id="IPR045864">
    <property type="entry name" value="aa-tRNA-synth_II/BPL/LPL"/>
</dbReference>
<dbReference type="GO" id="GO:0004826">
    <property type="term" value="F:phenylalanine-tRNA ligase activity"/>
    <property type="evidence" value="ECO:0007669"/>
    <property type="project" value="UniProtKB-UniRule"/>
</dbReference>
<evidence type="ECO:0000256" key="2">
    <source>
        <dbReference type="ARBA" id="ARBA00010207"/>
    </source>
</evidence>
<dbReference type="GO" id="GO:0005737">
    <property type="term" value="C:cytoplasm"/>
    <property type="evidence" value="ECO:0007669"/>
    <property type="project" value="UniProtKB-SubCell"/>
</dbReference>
<evidence type="ECO:0000256" key="3">
    <source>
        <dbReference type="ARBA" id="ARBA00011209"/>
    </source>
</evidence>
<feature type="coiled-coil region" evidence="14">
    <location>
        <begin position="2"/>
        <end position="29"/>
    </location>
</feature>
<dbReference type="Pfam" id="PF02912">
    <property type="entry name" value="Phe_tRNA-synt_N"/>
    <property type="match status" value="1"/>
</dbReference>
<evidence type="ECO:0000256" key="7">
    <source>
        <dbReference type="ARBA" id="ARBA00022741"/>
    </source>
</evidence>
<dbReference type="HAMAP" id="MF_00281">
    <property type="entry name" value="Phe_tRNA_synth_alpha1"/>
    <property type="match status" value="1"/>
</dbReference>
<dbReference type="PROSITE" id="PS50862">
    <property type="entry name" value="AA_TRNA_LIGASE_II"/>
    <property type="match status" value="1"/>
</dbReference>
<dbReference type="GO" id="GO:0006432">
    <property type="term" value="P:phenylalanyl-tRNA aminoacylation"/>
    <property type="evidence" value="ECO:0007669"/>
    <property type="project" value="UniProtKB-UniRule"/>
</dbReference>
<feature type="binding site" evidence="13">
    <location>
        <position position="254"/>
    </location>
    <ligand>
        <name>Mg(2+)</name>
        <dbReference type="ChEBI" id="CHEBI:18420"/>
        <note>shared with beta subunit</note>
    </ligand>
</feature>
<dbReference type="EMBL" id="DTIN01000025">
    <property type="protein sequence ID" value="HFX13822.1"/>
    <property type="molecule type" value="Genomic_DNA"/>
</dbReference>
<dbReference type="NCBIfam" id="TIGR00468">
    <property type="entry name" value="pheS"/>
    <property type="match status" value="1"/>
</dbReference>
<dbReference type="GO" id="GO:0000287">
    <property type="term" value="F:magnesium ion binding"/>
    <property type="evidence" value="ECO:0007669"/>
    <property type="project" value="UniProtKB-UniRule"/>
</dbReference>
<dbReference type="InterPro" id="IPR004188">
    <property type="entry name" value="Phe-tRNA_ligase_II_N"/>
</dbReference>
<evidence type="ECO:0000256" key="5">
    <source>
        <dbReference type="ARBA" id="ARBA00022598"/>
    </source>
</evidence>
<gene>
    <name evidence="13" type="primary">pheS</name>
    <name evidence="16" type="ORF">ENW00_06680</name>
</gene>
<evidence type="ECO:0000256" key="10">
    <source>
        <dbReference type="ARBA" id="ARBA00022917"/>
    </source>
</evidence>
<comment type="cofactor">
    <cofactor evidence="13">
        <name>Mg(2+)</name>
        <dbReference type="ChEBI" id="CHEBI:18420"/>
    </cofactor>
    <text evidence="13">Binds 2 magnesium ions per tetramer.</text>
</comment>
<evidence type="ECO:0000313" key="16">
    <source>
        <dbReference type="EMBL" id="HFX13822.1"/>
    </source>
</evidence>
<comment type="caution">
    <text evidence="16">The sequence shown here is derived from an EMBL/GenBank/DDBJ whole genome shotgun (WGS) entry which is preliminary data.</text>
</comment>
<keyword evidence="9 13" id="KW-0460">Magnesium</keyword>
<comment type="subunit">
    <text evidence="3 13">Tetramer of two alpha and two beta subunits.</text>
</comment>
<protein>
    <recommendedName>
        <fullName evidence="13">Phenylalanine--tRNA ligase alpha subunit</fullName>
        <ecNumber evidence="13">6.1.1.20</ecNumber>
    </recommendedName>
    <alternativeName>
        <fullName evidence="13">Phenylalanyl-tRNA synthetase alpha subunit</fullName>
        <shortName evidence="13">PheRS</shortName>
    </alternativeName>
</protein>
<keyword evidence="7 13" id="KW-0547">Nucleotide-binding</keyword>
<dbReference type="PANTHER" id="PTHR11538">
    <property type="entry name" value="PHENYLALANYL-TRNA SYNTHETASE"/>
    <property type="match status" value="1"/>
</dbReference>
<dbReference type="EC" id="6.1.1.20" evidence="13"/>
<evidence type="ECO:0000256" key="14">
    <source>
        <dbReference type="SAM" id="Coils"/>
    </source>
</evidence>
<dbReference type="SUPFAM" id="SSF46589">
    <property type="entry name" value="tRNA-binding arm"/>
    <property type="match status" value="1"/>
</dbReference>
<evidence type="ECO:0000256" key="6">
    <source>
        <dbReference type="ARBA" id="ARBA00022723"/>
    </source>
</evidence>
<evidence type="ECO:0000256" key="12">
    <source>
        <dbReference type="ARBA" id="ARBA00049255"/>
    </source>
</evidence>
<keyword evidence="11 13" id="KW-0030">Aminoacyl-tRNA synthetase</keyword>
<sequence length="339" mass="39408">MNEDYIKKFEEAKERIIRAENSNELEEIKREVLGKQGFLTQLLRSLGKLPQEERIKLGRLVNEWKEVLEKLYEEKEKELKYKTLQNKLHQEKIDITLPGRKKIVGKIHPINQVIEEILSVFKEMGFQVVYGPELETDYYNFTALNIPEDHPVRESHDSFYIDKEHLLRTQTSPVQVRVMEKKKPPLRIVAPGKCYRRDMPDATHSPMFHQIEGLAVDTDITFAELKGVLTIFAHRLFGKDRKVYFIPSYFPFTEPSAEMYVECGVCKGEGCKACGYSGVLEILGCGMVHPQVFRVVNIDPEIYSGFAFGMGPDRIAMQIYGIDDIRLFYENDVRFLKQF</sequence>
<keyword evidence="6 13" id="KW-0479">Metal-binding</keyword>
<keyword evidence="14" id="KW-0175">Coiled coil</keyword>
<dbReference type="InterPro" id="IPR002319">
    <property type="entry name" value="Phenylalanyl-tRNA_Synthase"/>
</dbReference>
<comment type="catalytic activity">
    <reaction evidence="12 13">
        <text>tRNA(Phe) + L-phenylalanine + ATP = L-phenylalanyl-tRNA(Phe) + AMP + diphosphate + H(+)</text>
        <dbReference type="Rhea" id="RHEA:19413"/>
        <dbReference type="Rhea" id="RHEA-COMP:9668"/>
        <dbReference type="Rhea" id="RHEA-COMP:9699"/>
        <dbReference type="ChEBI" id="CHEBI:15378"/>
        <dbReference type="ChEBI" id="CHEBI:30616"/>
        <dbReference type="ChEBI" id="CHEBI:33019"/>
        <dbReference type="ChEBI" id="CHEBI:58095"/>
        <dbReference type="ChEBI" id="CHEBI:78442"/>
        <dbReference type="ChEBI" id="CHEBI:78531"/>
        <dbReference type="ChEBI" id="CHEBI:456215"/>
        <dbReference type="EC" id="6.1.1.20"/>
    </reaction>
</comment>
<dbReference type="FunFam" id="3.30.930.10:FF:000003">
    <property type="entry name" value="Phenylalanine--tRNA ligase alpha subunit"/>
    <property type="match status" value="1"/>
</dbReference>
<comment type="subcellular location">
    <subcellularLocation>
        <location evidence="1 13">Cytoplasm</location>
    </subcellularLocation>
</comment>
<evidence type="ECO:0000256" key="13">
    <source>
        <dbReference type="HAMAP-Rule" id="MF_00281"/>
    </source>
</evidence>
<evidence type="ECO:0000256" key="11">
    <source>
        <dbReference type="ARBA" id="ARBA00023146"/>
    </source>
</evidence>
<dbReference type="PANTHER" id="PTHR11538:SF41">
    <property type="entry name" value="PHENYLALANINE--TRNA LIGASE, MITOCHONDRIAL"/>
    <property type="match status" value="1"/>
</dbReference>
<keyword evidence="10 13" id="KW-0648">Protein biosynthesis</keyword>
<dbReference type="GO" id="GO:0005524">
    <property type="term" value="F:ATP binding"/>
    <property type="evidence" value="ECO:0007669"/>
    <property type="project" value="UniProtKB-UniRule"/>
</dbReference>
<dbReference type="SUPFAM" id="SSF55681">
    <property type="entry name" value="Class II aaRS and biotin synthetases"/>
    <property type="match status" value="1"/>
</dbReference>
<dbReference type="Pfam" id="PF01409">
    <property type="entry name" value="tRNA-synt_2d"/>
    <property type="match status" value="1"/>
</dbReference>
<dbReference type="InterPro" id="IPR006195">
    <property type="entry name" value="aa-tRNA-synth_II"/>
</dbReference>
<evidence type="ECO:0000256" key="1">
    <source>
        <dbReference type="ARBA" id="ARBA00004496"/>
    </source>
</evidence>
<feature type="domain" description="Aminoacyl-transfer RNA synthetases class-II family profile" evidence="15">
    <location>
        <begin position="111"/>
        <end position="338"/>
    </location>
</feature>
<dbReference type="InterPro" id="IPR004529">
    <property type="entry name" value="Phe-tRNA-synth_IIc_asu"/>
</dbReference>
<evidence type="ECO:0000259" key="15">
    <source>
        <dbReference type="PROSITE" id="PS50862"/>
    </source>
</evidence>
<reference evidence="16" key="1">
    <citation type="journal article" date="2020" name="mSystems">
        <title>Genome- and Community-Level Interaction Insights into Carbon Utilization and Element Cycling Functions of Hydrothermarchaeota in Hydrothermal Sediment.</title>
        <authorList>
            <person name="Zhou Z."/>
            <person name="Liu Y."/>
            <person name="Xu W."/>
            <person name="Pan J."/>
            <person name="Luo Z.H."/>
            <person name="Li M."/>
        </authorList>
    </citation>
    <scope>NUCLEOTIDE SEQUENCE [LARGE SCALE GENOMIC DNA]</scope>
    <source>
        <strain evidence="16">SpSt-81</strain>
    </source>
</reference>
<keyword evidence="8 13" id="KW-0067">ATP-binding</keyword>
<accession>A0A7C3RRI8</accession>
<organism evidence="16">
    <name type="scientific">Dictyoglomus thermophilum</name>
    <dbReference type="NCBI Taxonomy" id="14"/>
    <lineage>
        <taxon>Bacteria</taxon>
        <taxon>Pseudomonadati</taxon>
        <taxon>Dictyoglomota</taxon>
        <taxon>Dictyoglomia</taxon>
        <taxon>Dictyoglomales</taxon>
        <taxon>Dictyoglomaceae</taxon>
        <taxon>Dictyoglomus</taxon>
    </lineage>
</organism>
<evidence type="ECO:0000256" key="4">
    <source>
        <dbReference type="ARBA" id="ARBA00022490"/>
    </source>
</evidence>
<keyword evidence="5 13" id="KW-0436">Ligase</keyword>
<proteinExistence type="inferred from homology"/>
<dbReference type="GO" id="GO:0000049">
    <property type="term" value="F:tRNA binding"/>
    <property type="evidence" value="ECO:0007669"/>
    <property type="project" value="InterPro"/>
</dbReference>
<dbReference type="AlphaFoldDB" id="A0A7C3RRI8"/>
<comment type="similarity">
    <text evidence="2 13">Belongs to the class-II aminoacyl-tRNA synthetase family. Phe-tRNA synthetase alpha subunit type 1 subfamily.</text>
</comment>
<dbReference type="Gene3D" id="3.30.930.10">
    <property type="entry name" value="Bira Bifunctional Protein, Domain 2"/>
    <property type="match status" value="1"/>
</dbReference>
<dbReference type="CDD" id="cd00496">
    <property type="entry name" value="PheRS_alpha_core"/>
    <property type="match status" value="1"/>
</dbReference>
<evidence type="ECO:0000256" key="8">
    <source>
        <dbReference type="ARBA" id="ARBA00022840"/>
    </source>
</evidence>
<name>A0A7C3RRI8_DICTH</name>